<feature type="region of interest" description="Disordered" evidence="1">
    <location>
        <begin position="125"/>
        <end position="147"/>
    </location>
</feature>
<keyword evidence="4" id="KW-1185">Reference proteome</keyword>
<feature type="chain" id="PRO_5038490490" description="Lipoprotein" evidence="2">
    <location>
        <begin position="23"/>
        <end position="147"/>
    </location>
</feature>
<name>A0A916SRA7_9MICO</name>
<evidence type="ECO:0008006" key="5">
    <source>
        <dbReference type="Google" id="ProtNLM"/>
    </source>
</evidence>
<sequence>MLRMTRTLALAAAGVALLPALAGCSSGACPAVAYLYSVDVHATGEFASLEVCADGVCTASTGGGAAEAVQPPEGELPPFALERRSDGRWSVTSLQSAPDRLTLRALDSDGAVVAERGYELEWTRTGGSEQCGGPMETPALDFDATAD</sequence>
<dbReference type="EMBL" id="BMGB01000002">
    <property type="protein sequence ID" value="GGB12954.1"/>
    <property type="molecule type" value="Genomic_DNA"/>
</dbReference>
<reference evidence="3" key="2">
    <citation type="submission" date="2020-09" db="EMBL/GenBank/DDBJ databases">
        <authorList>
            <person name="Sun Q."/>
            <person name="Zhou Y."/>
        </authorList>
    </citation>
    <scope>NUCLEOTIDE SEQUENCE</scope>
    <source>
        <strain evidence="3">CGMCC 1.12813</strain>
    </source>
</reference>
<dbReference type="RefSeq" id="WP_188511498.1">
    <property type="nucleotide sequence ID" value="NZ_BMGB01000002.1"/>
</dbReference>
<reference evidence="3" key="1">
    <citation type="journal article" date="2014" name="Int. J. Syst. Evol. Microbiol.">
        <title>Complete genome sequence of Corynebacterium casei LMG S-19264T (=DSM 44701T), isolated from a smear-ripened cheese.</title>
        <authorList>
            <consortium name="US DOE Joint Genome Institute (JGI-PGF)"/>
            <person name="Walter F."/>
            <person name="Albersmeier A."/>
            <person name="Kalinowski J."/>
            <person name="Ruckert C."/>
        </authorList>
    </citation>
    <scope>NUCLEOTIDE SEQUENCE</scope>
    <source>
        <strain evidence="3">CGMCC 1.12813</strain>
    </source>
</reference>
<evidence type="ECO:0000313" key="4">
    <source>
        <dbReference type="Proteomes" id="UP000606922"/>
    </source>
</evidence>
<evidence type="ECO:0000256" key="2">
    <source>
        <dbReference type="SAM" id="SignalP"/>
    </source>
</evidence>
<accession>A0A916SRA7</accession>
<comment type="caution">
    <text evidence="3">The sequence shown here is derived from an EMBL/GenBank/DDBJ whole genome shotgun (WGS) entry which is preliminary data.</text>
</comment>
<organism evidence="3 4">
    <name type="scientific">Conyzicola nivalis</name>
    <dbReference type="NCBI Taxonomy" id="1477021"/>
    <lineage>
        <taxon>Bacteria</taxon>
        <taxon>Bacillati</taxon>
        <taxon>Actinomycetota</taxon>
        <taxon>Actinomycetes</taxon>
        <taxon>Micrococcales</taxon>
        <taxon>Microbacteriaceae</taxon>
        <taxon>Conyzicola</taxon>
    </lineage>
</organism>
<proteinExistence type="predicted"/>
<protein>
    <recommendedName>
        <fullName evidence="5">Lipoprotein</fullName>
    </recommendedName>
</protein>
<gene>
    <name evidence="3" type="ORF">GCM10010979_29170</name>
</gene>
<keyword evidence="2" id="KW-0732">Signal</keyword>
<evidence type="ECO:0000256" key="1">
    <source>
        <dbReference type="SAM" id="MobiDB-lite"/>
    </source>
</evidence>
<dbReference type="Proteomes" id="UP000606922">
    <property type="component" value="Unassembled WGS sequence"/>
</dbReference>
<dbReference type="AlphaFoldDB" id="A0A916SRA7"/>
<evidence type="ECO:0000313" key="3">
    <source>
        <dbReference type="EMBL" id="GGB12954.1"/>
    </source>
</evidence>
<feature type="signal peptide" evidence="2">
    <location>
        <begin position="1"/>
        <end position="22"/>
    </location>
</feature>
<dbReference type="PROSITE" id="PS51257">
    <property type="entry name" value="PROKAR_LIPOPROTEIN"/>
    <property type="match status" value="1"/>
</dbReference>